<dbReference type="Proteomes" id="UP000253345">
    <property type="component" value="Unassembled WGS sequence"/>
</dbReference>
<proteinExistence type="predicted"/>
<reference evidence="1 2" key="1">
    <citation type="submission" date="2018-07" db="EMBL/GenBank/DDBJ databases">
        <title>Genomic Encyclopedia of Type Strains, Phase III (KMG-III): the genomes of soil and plant-associated and newly described type strains.</title>
        <authorList>
            <person name="Whitman W."/>
        </authorList>
    </citation>
    <scope>NUCLEOTIDE SEQUENCE [LARGE SCALE GENOMIC DNA]</scope>
    <source>
        <strain evidence="1 2">CECT 8525</strain>
    </source>
</reference>
<dbReference type="EMBL" id="QPJL01000062">
    <property type="protein sequence ID" value="RCW77685.1"/>
    <property type="molecule type" value="Genomic_DNA"/>
</dbReference>
<dbReference type="OrthoDB" id="7871826at2"/>
<name>A0A368YC45_9RHOB</name>
<sequence>MIPTFPTTVAERMAEFCKHYEVEPCKLRYSRRATDSIVMTDELLEWHKVNGASLDWICIGSVTPMMIDTEIKIGAVSANIKANWGDVLLFNAIYMVDSERFMAGEYSSVQNVERKVTISFTFRTIAALHEAVTGDVIDLSEAEG</sequence>
<comment type="caution">
    <text evidence="1">The sequence shown here is derived from an EMBL/GenBank/DDBJ whole genome shotgun (WGS) entry which is preliminary data.</text>
</comment>
<gene>
    <name evidence="1" type="ORF">DFP89_1624</name>
</gene>
<dbReference type="AlphaFoldDB" id="A0A368YC45"/>
<organism evidence="1 2">
    <name type="scientific">Paracoccus lutimaris</name>
    <dbReference type="NCBI Taxonomy" id="1490030"/>
    <lineage>
        <taxon>Bacteria</taxon>
        <taxon>Pseudomonadati</taxon>
        <taxon>Pseudomonadota</taxon>
        <taxon>Alphaproteobacteria</taxon>
        <taxon>Rhodobacterales</taxon>
        <taxon>Paracoccaceae</taxon>
        <taxon>Paracoccus</taxon>
    </lineage>
</organism>
<protein>
    <submittedName>
        <fullName evidence="1">Uncharacterized protein</fullName>
    </submittedName>
</protein>
<evidence type="ECO:0000313" key="1">
    <source>
        <dbReference type="EMBL" id="RCW77685.1"/>
    </source>
</evidence>
<accession>A0A368YC45</accession>
<evidence type="ECO:0000313" key="2">
    <source>
        <dbReference type="Proteomes" id="UP000253345"/>
    </source>
</evidence>
<dbReference type="RefSeq" id="WP_147273368.1">
    <property type="nucleotide sequence ID" value="NZ_QPJL01000062.1"/>
</dbReference>
<keyword evidence="2" id="KW-1185">Reference proteome</keyword>